<protein>
    <submittedName>
        <fullName evidence="2">MBL fold metallo-hydrolase</fullName>
    </submittedName>
</protein>
<dbReference type="PANTHER" id="PTHR43041:SF1">
    <property type="entry name" value="METALLO-BETA-LACTAMASE DOMAIN-CONTAINING PROTEIN"/>
    <property type="match status" value="1"/>
</dbReference>
<dbReference type="KEGG" id="aram:KAR29_00690"/>
<dbReference type="Proteomes" id="UP000671879">
    <property type="component" value="Chromosome"/>
</dbReference>
<dbReference type="PANTHER" id="PTHR43041">
    <property type="entry name" value="HYDROLASE, METALLO-BETA-LACTAMASE SUPERFAMILY"/>
    <property type="match status" value="1"/>
</dbReference>
<dbReference type="EMBL" id="CP072943">
    <property type="protein sequence ID" value="QTX32501.1"/>
    <property type="molecule type" value="Genomic_DNA"/>
</dbReference>
<gene>
    <name evidence="2" type="ORF">KAR29_00690</name>
</gene>
<sequence>MTSVTTLPLYEDKGHAFLLLGWEEQEEEGIVQTNQYLLTSGEEAVLFDPGGAHVFPQVLANVAERVDLGNIRHIFYSHQDPDVSSGITLWLSIAPRAQVHISGLWTRFLPHFGIYDQKRITPIADHGGSLTLKSGAAIDLVPAHFLHSTGQFCAYDRQSKILFSGDIGAAIFPPGKRYPVAENFDSHVKYMEGFHRRYMASNAACRRWADLVGRLDLEAIAPQHGAVMKKEVATRFLNWFRELRCGVDTLDDWFGKGTPALAGRR</sequence>
<proteinExistence type="predicted"/>
<evidence type="ECO:0000313" key="2">
    <source>
        <dbReference type="EMBL" id="QTX32501.1"/>
    </source>
</evidence>
<dbReference type="InterPro" id="IPR036866">
    <property type="entry name" value="RibonucZ/Hydroxyglut_hydro"/>
</dbReference>
<evidence type="ECO:0000259" key="1">
    <source>
        <dbReference type="SMART" id="SM00849"/>
    </source>
</evidence>
<evidence type="ECO:0000313" key="3">
    <source>
        <dbReference type="Proteomes" id="UP000671879"/>
    </source>
</evidence>
<dbReference type="CDD" id="cd07709">
    <property type="entry name" value="flavodiiron_proteins_MBL-fold"/>
    <property type="match status" value="1"/>
</dbReference>
<dbReference type="RefSeq" id="WP_274373738.1">
    <property type="nucleotide sequence ID" value="NZ_CP072943.1"/>
</dbReference>
<feature type="domain" description="Metallo-beta-lactamase" evidence="1">
    <location>
        <begin position="32"/>
        <end position="224"/>
    </location>
</feature>
<organism evidence="2 3">
    <name type="scientific">Aminithiophilus ramosus</name>
    <dbReference type="NCBI Taxonomy" id="3029084"/>
    <lineage>
        <taxon>Bacteria</taxon>
        <taxon>Thermotogati</taxon>
        <taxon>Synergistota</taxon>
        <taxon>Synergistia</taxon>
        <taxon>Synergistales</taxon>
        <taxon>Aminithiophilaceae</taxon>
        <taxon>Aminithiophilus</taxon>
    </lineage>
</organism>
<dbReference type="AlphaFoldDB" id="A0A9Q7EYY0"/>
<dbReference type="Gene3D" id="3.60.15.10">
    <property type="entry name" value="Ribonuclease Z/Hydroxyacylglutathione hydrolase-like"/>
    <property type="match status" value="1"/>
</dbReference>
<accession>A0A9Q7EYY0</accession>
<dbReference type="Pfam" id="PF19583">
    <property type="entry name" value="ODP"/>
    <property type="match status" value="1"/>
</dbReference>
<dbReference type="InterPro" id="IPR001279">
    <property type="entry name" value="Metallo-B-lactamas"/>
</dbReference>
<dbReference type="SMART" id="SM00849">
    <property type="entry name" value="Lactamase_B"/>
    <property type="match status" value="1"/>
</dbReference>
<reference evidence="3" key="1">
    <citation type="submission" date="2021-04" db="EMBL/GenBank/DDBJ databases">
        <title>A novel Synergistetes isolate from a pyrite-forming mixed culture.</title>
        <authorList>
            <person name="Bunk B."/>
            <person name="Sproer C."/>
            <person name="Spring S."/>
            <person name="Pester M."/>
        </authorList>
    </citation>
    <scope>NUCLEOTIDE SEQUENCE [LARGE SCALE GENOMIC DNA]</scope>
    <source>
        <strain evidence="3">J.5.4.2-T.3.5.2</strain>
    </source>
</reference>
<dbReference type="InterPro" id="IPR045761">
    <property type="entry name" value="ODP_dom"/>
</dbReference>
<keyword evidence="3" id="KW-1185">Reference proteome</keyword>
<name>A0A9Q7EYY0_9BACT</name>
<dbReference type="SUPFAM" id="SSF56281">
    <property type="entry name" value="Metallo-hydrolase/oxidoreductase"/>
    <property type="match status" value="1"/>
</dbReference>